<name>A0A8I2Z307_VERLO</name>
<protein>
    <submittedName>
        <fullName evidence="1">Uncharacterized protein</fullName>
    </submittedName>
</protein>
<dbReference type="Proteomes" id="UP000689129">
    <property type="component" value="Unassembled WGS sequence"/>
</dbReference>
<reference evidence="1" key="1">
    <citation type="journal article" date="2021" name="Mol. Plant Pathol.">
        <title>A 20-kb lineage-specific genomic region tames virulence in pathogenic amphidiploid Verticillium longisporum.</title>
        <authorList>
            <person name="Harting R."/>
            <person name="Starke J."/>
            <person name="Kusch H."/>
            <person name="Poggeler S."/>
            <person name="Maurus I."/>
            <person name="Schluter R."/>
            <person name="Landesfeind M."/>
            <person name="Bulla I."/>
            <person name="Nowrousian M."/>
            <person name="de Jonge R."/>
            <person name="Stahlhut G."/>
            <person name="Hoff K.J."/>
            <person name="Asshauer K.P."/>
            <person name="Thurmer A."/>
            <person name="Stanke M."/>
            <person name="Daniel R."/>
            <person name="Morgenstern B."/>
            <person name="Thomma B.P.H.J."/>
            <person name="Kronstad J.W."/>
            <person name="Braus-Stromeyer S.A."/>
            <person name="Braus G.H."/>
        </authorList>
    </citation>
    <scope>NUCLEOTIDE SEQUENCE</scope>
    <source>
        <strain evidence="1">Vl32</strain>
    </source>
</reference>
<gene>
    <name evidence="1" type="ORF">HYQ45_017464</name>
</gene>
<organism evidence="1 2">
    <name type="scientific">Verticillium longisporum</name>
    <name type="common">Verticillium dahliae var. longisporum</name>
    <dbReference type="NCBI Taxonomy" id="100787"/>
    <lineage>
        <taxon>Eukaryota</taxon>
        <taxon>Fungi</taxon>
        <taxon>Dikarya</taxon>
        <taxon>Ascomycota</taxon>
        <taxon>Pezizomycotina</taxon>
        <taxon>Sordariomycetes</taxon>
        <taxon>Hypocreomycetidae</taxon>
        <taxon>Glomerellales</taxon>
        <taxon>Plectosphaerellaceae</taxon>
        <taxon>Verticillium</taxon>
    </lineage>
</organism>
<comment type="caution">
    <text evidence="1">The sequence shown here is derived from an EMBL/GenBank/DDBJ whole genome shotgun (WGS) entry which is preliminary data.</text>
</comment>
<accession>A0A8I2Z307</accession>
<evidence type="ECO:0000313" key="2">
    <source>
        <dbReference type="Proteomes" id="UP000689129"/>
    </source>
</evidence>
<proteinExistence type="predicted"/>
<dbReference type="AlphaFoldDB" id="A0A8I2Z307"/>
<sequence>MCLLPWPRTRKTAARSMHQLCGPGGRHVPFACSFLLRQLVIDLVQVLYGPSTLAAVHPTNFTEYSASAHLLN</sequence>
<dbReference type="EMBL" id="JAEMWZ010000579">
    <property type="protein sequence ID" value="KAG7110838.1"/>
    <property type="molecule type" value="Genomic_DNA"/>
</dbReference>
<evidence type="ECO:0000313" key="1">
    <source>
        <dbReference type="EMBL" id="KAG7110838.1"/>
    </source>
</evidence>